<name>A0A8H6ID63_9AGAR</name>
<dbReference type="OrthoDB" id="3229882at2759"/>
<reference evidence="1 2" key="1">
    <citation type="submission" date="2020-07" db="EMBL/GenBank/DDBJ databases">
        <title>Comparative genomics of pyrophilous fungi reveals a link between fire events and developmental genes.</title>
        <authorList>
            <consortium name="DOE Joint Genome Institute"/>
            <person name="Steindorff A.S."/>
            <person name="Carver A."/>
            <person name="Calhoun S."/>
            <person name="Stillman K."/>
            <person name="Liu H."/>
            <person name="Lipzen A."/>
            <person name="Pangilinan J."/>
            <person name="Labutti K."/>
            <person name="Bruns T.D."/>
            <person name="Grigoriev I.V."/>
        </authorList>
    </citation>
    <scope>NUCLEOTIDE SEQUENCE [LARGE SCALE GENOMIC DNA]</scope>
    <source>
        <strain evidence="1 2">CBS 144469</strain>
    </source>
</reference>
<accession>A0A8H6ID63</accession>
<gene>
    <name evidence="1" type="ORF">DFP72DRAFT_801048</name>
</gene>
<keyword evidence="2" id="KW-1185">Reference proteome</keyword>
<dbReference type="AlphaFoldDB" id="A0A8H6ID63"/>
<proteinExistence type="predicted"/>
<protein>
    <submittedName>
        <fullName evidence="1">Uncharacterized protein</fullName>
    </submittedName>
</protein>
<dbReference type="Proteomes" id="UP000521943">
    <property type="component" value="Unassembled WGS sequence"/>
</dbReference>
<dbReference type="EMBL" id="JACGCI010000006">
    <property type="protein sequence ID" value="KAF6763375.1"/>
    <property type="molecule type" value="Genomic_DNA"/>
</dbReference>
<evidence type="ECO:0000313" key="2">
    <source>
        <dbReference type="Proteomes" id="UP000521943"/>
    </source>
</evidence>
<sequence length="284" mass="31789">MTLHLHILIWISGYWSPQRIREKLCGEDNDFKRELIEYLESCQTGSFLTGTIDQVKERVMPLDGSPSYDPTVALPRAPPKTACNDFTTCDCELCGAVRHWVNVTFPSTVDNIVYRSNRHKCFMQKDGCINKDGVCTARFPRPIFQETVVDKDGRIALKKLESSINTISPVISYGFACNTDATSLSSGTAVAATAGYVTDYLVKMGVKTHQIFSSVYDVFERNPDVWTESKSRSDAARRLILKMANSLTSKMEIGGPMAAMYLIGNPDHYSSHSFVSFYWKSVTT</sequence>
<organism evidence="1 2">
    <name type="scientific">Ephemerocybe angulata</name>
    <dbReference type="NCBI Taxonomy" id="980116"/>
    <lineage>
        <taxon>Eukaryota</taxon>
        <taxon>Fungi</taxon>
        <taxon>Dikarya</taxon>
        <taxon>Basidiomycota</taxon>
        <taxon>Agaricomycotina</taxon>
        <taxon>Agaricomycetes</taxon>
        <taxon>Agaricomycetidae</taxon>
        <taxon>Agaricales</taxon>
        <taxon>Agaricineae</taxon>
        <taxon>Psathyrellaceae</taxon>
        <taxon>Ephemerocybe</taxon>
    </lineage>
</organism>
<evidence type="ECO:0000313" key="1">
    <source>
        <dbReference type="EMBL" id="KAF6763375.1"/>
    </source>
</evidence>
<comment type="caution">
    <text evidence="1">The sequence shown here is derived from an EMBL/GenBank/DDBJ whole genome shotgun (WGS) entry which is preliminary data.</text>
</comment>